<gene>
    <name evidence="4" type="ORF">EDD80_101158</name>
</gene>
<evidence type="ECO:0000313" key="5">
    <source>
        <dbReference type="Proteomes" id="UP000295807"/>
    </source>
</evidence>
<dbReference type="Proteomes" id="UP000295807">
    <property type="component" value="Unassembled WGS sequence"/>
</dbReference>
<dbReference type="EMBL" id="SMAD01000001">
    <property type="protein sequence ID" value="TCS89961.1"/>
    <property type="molecule type" value="Genomic_DNA"/>
</dbReference>
<keyword evidence="2" id="KW-0812">Transmembrane</keyword>
<proteinExistence type="predicted"/>
<feature type="transmembrane region" description="Helical" evidence="2">
    <location>
        <begin position="175"/>
        <end position="208"/>
    </location>
</feature>
<feature type="signal peptide" evidence="3">
    <location>
        <begin position="1"/>
        <end position="22"/>
    </location>
</feature>
<reference evidence="4 5" key="1">
    <citation type="submission" date="2019-03" db="EMBL/GenBank/DDBJ databases">
        <title>Genomic Encyclopedia of Type Strains, Phase IV (KMG-IV): sequencing the most valuable type-strain genomes for metagenomic binning, comparative biology and taxonomic classification.</title>
        <authorList>
            <person name="Goeker M."/>
        </authorList>
    </citation>
    <scope>NUCLEOTIDE SEQUENCE [LARGE SCALE GENOMIC DNA]</scope>
    <source>
        <strain evidence="4 5">DSM 21100</strain>
    </source>
</reference>
<name>A0A4R3KX32_9SPHI</name>
<sequence>MRNLNLSSLKVPALLITMLLLAASCARSPYNFVKVQPKKPFDRVAPAAAFSPGTPAVINSTALSQRPQADFKAPVINNSRSFSRPAAPRETTSARIESRQSERQLKRQQAREKKEQTHKIVRRELKNSSAFGALSAKQLEKVEKIISKQASRIAEKKAASPASPIGFNQWMKIGVILLLIGLVVGIAFADLGYLVAVIGIVFLVLGLIQQL</sequence>
<dbReference type="RefSeq" id="WP_132127432.1">
    <property type="nucleotide sequence ID" value="NZ_SMAD01000001.1"/>
</dbReference>
<dbReference type="PROSITE" id="PS51257">
    <property type="entry name" value="PROKAR_LIPOPROTEIN"/>
    <property type="match status" value="1"/>
</dbReference>
<keyword evidence="5" id="KW-1185">Reference proteome</keyword>
<keyword evidence="2" id="KW-0472">Membrane</keyword>
<organism evidence="4 5">
    <name type="scientific">Anseongella ginsenosidimutans</name>
    <dbReference type="NCBI Taxonomy" id="496056"/>
    <lineage>
        <taxon>Bacteria</taxon>
        <taxon>Pseudomonadati</taxon>
        <taxon>Bacteroidota</taxon>
        <taxon>Sphingobacteriia</taxon>
        <taxon>Sphingobacteriales</taxon>
        <taxon>Sphingobacteriaceae</taxon>
        <taxon>Anseongella</taxon>
    </lineage>
</organism>
<keyword evidence="3" id="KW-0732">Signal</keyword>
<feature type="region of interest" description="Disordered" evidence="1">
    <location>
        <begin position="74"/>
        <end position="118"/>
    </location>
</feature>
<keyword evidence="2" id="KW-1133">Transmembrane helix</keyword>
<evidence type="ECO:0000256" key="2">
    <source>
        <dbReference type="SAM" id="Phobius"/>
    </source>
</evidence>
<evidence type="ECO:0000256" key="1">
    <source>
        <dbReference type="SAM" id="MobiDB-lite"/>
    </source>
</evidence>
<feature type="compositionally biased region" description="Basic and acidic residues" evidence="1">
    <location>
        <begin position="96"/>
        <end position="118"/>
    </location>
</feature>
<dbReference type="AlphaFoldDB" id="A0A4R3KX32"/>
<evidence type="ECO:0000313" key="4">
    <source>
        <dbReference type="EMBL" id="TCS89961.1"/>
    </source>
</evidence>
<feature type="chain" id="PRO_5020300559" evidence="3">
    <location>
        <begin position="23"/>
        <end position="211"/>
    </location>
</feature>
<evidence type="ECO:0000256" key="3">
    <source>
        <dbReference type="SAM" id="SignalP"/>
    </source>
</evidence>
<protein>
    <submittedName>
        <fullName evidence="4">Uncharacterized protein</fullName>
    </submittedName>
</protein>
<accession>A0A4R3KX32</accession>
<comment type="caution">
    <text evidence="4">The sequence shown here is derived from an EMBL/GenBank/DDBJ whole genome shotgun (WGS) entry which is preliminary data.</text>
</comment>